<evidence type="ECO:0000313" key="2">
    <source>
        <dbReference type="EMBL" id="GAA4649261.1"/>
    </source>
</evidence>
<accession>A0ABP8V0E3</accession>
<protein>
    <submittedName>
        <fullName evidence="2">DUF3150 domain-containing protein</fullName>
    </submittedName>
</protein>
<organism evidence="2 3">
    <name type="scientific">Kistimonas scapharcae</name>
    <dbReference type="NCBI Taxonomy" id="1036133"/>
    <lineage>
        <taxon>Bacteria</taxon>
        <taxon>Pseudomonadati</taxon>
        <taxon>Pseudomonadota</taxon>
        <taxon>Gammaproteobacteria</taxon>
        <taxon>Oceanospirillales</taxon>
        <taxon>Endozoicomonadaceae</taxon>
        <taxon>Kistimonas</taxon>
    </lineage>
</organism>
<dbReference type="InterPro" id="IPR021496">
    <property type="entry name" value="DUF3150"/>
</dbReference>
<dbReference type="Proteomes" id="UP001500604">
    <property type="component" value="Unassembled WGS sequence"/>
</dbReference>
<keyword evidence="3" id="KW-1185">Reference proteome</keyword>
<comment type="caution">
    <text evidence="2">The sequence shown here is derived from an EMBL/GenBank/DDBJ whole genome shotgun (WGS) entry which is preliminary data.</text>
</comment>
<feature type="compositionally biased region" description="Basic and acidic residues" evidence="1">
    <location>
        <begin position="304"/>
        <end position="321"/>
    </location>
</feature>
<sequence>MQYKDVLNKIDAINVECSIWSGRRSLKAEDIAISSDDLPGRDVVSLGAKKICNPDDLRVFQKLRKKADRVCDGFGIRFMGGYAIPVSVSDKVVSELAQIKTEFEDALEHFCTHYNQSIDDWITKHPSFEDALKKAVLPLSVVRNKFLFDYAVYKVEGSATAPQQLERQVGRMGGTLFDEIAKEAGDCLNQTFVGRSQLGQKTLSPIKRLLTKLECLSFLDSKALVICDYIRNLLGTLPKTGPIVGQQFSEVIGLMFILSDKDKMIAYAEANSNGVCVSQPQIVLPEAPAPVVSTVAVPDVPLSEIDKGMPDAEPEPEKKIEPASIPDAPAQQSSVFYF</sequence>
<gene>
    <name evidence="2" type="ORF">GCM10023116_15350</name>
</gene>
<dbReference type="RefSeq" id="WP_345195050.1">
    <property type="nucleotide sequence ID" value="NZ_BAABFL010000128.1"/>
</dbReference>
<evidence type="ECO:0000256" key="1">
    <source>
        <dbReference type="SAM" id="MobiDB-lite"/>
    </source>
</evidence>
<dbReference type="Pfam" id="PF11348">
    <property type="entry name" value="DUF3150"/>
    <property type="match status" value="1"/>
</dbReference>
<dbReference type="EMBL" id="BAABFL010000128">
    <property type="protein sequence ID" value="GAA4649261.1"/>
    <property type="molecule type" value="Genomic_DNA"/>
</dbReference>
<feature type="region of interest" description="Disordered" evidence="1">
    <location>
        <begin position="303"/>
        <end position="338"/>
    </location>
</feature>
<name>A0ABP8V0E3_9GAMM</name>
<proteinExistence type="predicted"/>
<evidence type="ECO:0000313" key="3">
    <source>
        <dbReference type="Proteomes" id="UP001500604"/>
    </source>
</evidence>
<reference evidence="3" key="1">
    <citation type="journal article" date="2019" name="Int. J. Syst. Evol. Microbiol.">
        <title>The Global Catalogue of Microorganisms (GCM) 10K type strain sequencing project: providing services to taxonomists for standard genome sequencing and annotation.</title>
        <authorList>
            <consortium name="The Broad Institute Genomics Platform"/>
            <consortium name="The Broad Institute Genome Sequencing Center for Infectious Disease"/>
            <person name="Wu L."/>
            <person name="Ma J."/>
        </authorList>
    </citation>
    <scope>NUCLEOTIDE SEQUENCE [LARGE SCALE GENOMIC DNA]</scope>
    <source>
        <strain evidence="3">JCM 17805</strain>
    </source>
</reference>